<feature type="binding site" evidence="9">
    <location>
        <position position="221"/>
    </location>
    <ligand>
        <name>1-deoxy-D-xylulose 5-phosphate</name>
        <dbReference type="ChEBI" id="CHEBI:57792"/>
    </ligand>
</feature>
<sequence>MRVSILGSTGSIGCSALRVIRDHPGQFTVISLSANSSLDRLLEQVREFRPLRVALARHDCAALFREMLIKDNLNDIEVLAGSASLEELAVDSQVDTVILSIVGAAGVRPAYLAAASGKRLALANKEALVAGGELVMSAARSSGSEIIPVDSEHSAIFQCLSGGRRSEVKRIVLTASGGPFRTWEASRLGSITPAQALKHPNWDMGGKITVDSATLMNKGLEVIEARWLFDMNLSDISVVVHPQSIIHSMVEFIDGSLFAHMGVPDMRIPILYALTWPLRGESVDQSLHLDLLKCGPLTFEEPDMTKFPCLGLAMEALKRGGLYPAVLNGANEIAVEAFLRGGCGFTEIPIIVEKVMNQVGSASSVTCIDDVMTADQESRKAARLLTGMAALNLSGTVETEL</sequence>
<dbReference type="EC" id="1.1.1.267" evidence="9"/>
<feature type="binding site" evidence="9">
    <location>
        <position position="205"/>
    </location>
    <ligand>
        <name>NADPH</name>
        <dbReference type="ChEBI" id="CHEBI:57783"/>
    </ligand>
</feature>
<dbReference type="Pfam" id="PF13288">
    <property type="entry name" value="DXPR_C"/>
    <property type="match status" value="1"/>
</dbReference>
<dbReference type="UniPathway" id="UPA00056">
    <property type="reaction ID" value="UER00092"/>
</dbReference>
<keyword evidence="6 9" id="KW-0464">Manganese</keyword>
<dbReference type="PANTHER" id="PTHR30525">
    <property type="entry name" value="1-DEOXY-D-XYLULOSE 5-PHOSPHATE REDUCTOISOMERASE"/>
    <property type="match status" value="1"/>
</dbReference>
<feature type="binding site" evidence="9">
    <location>
        <position position="151"/>
    </location>
    <ligand>
        <name>1-deoxy-D-xylulose 5-phosphate</name>
        <dbReference type="ChEBI" id="CHEBI:57792"/>
    </ligand>
</feature>
<keyword evidence="5 9" id="KW-0560">Oxidoreductase</keyword>
<feature type="binding site" evidence="9">
    <location>
        <position position="221"/>
    </location>
    <ligand>
        <name>Mn(2+)</name>
        <dbReference type="ChEBI" id="CHEBI:29035"/>
    </ligand>
</feature>
<evidence type="ECO:0000259" key="12">
    <source>
        <dbReference type="Pfam" id="PF13288"/>
    </source>
</evidence>
<dbReference type="Gene3D" id="1.10.1740.10">
    <property type="match status" value="1"/>
</dbReference>
<gene>
    <name evidence="9" type="primary">dxr</name>
    <name evidence="13" type="ORF">CVV64_03195</name>
</gene>
<feature type="binding site" evidence="9">
    <location>
        <position position="12"/>
    </location>
    <ligand>
        <name>NADPH</name>
        <dbReference type="ChEBI" id="CHEBI:57783"/>
    </ligand>
</feature>
<evidence type="ECO:0000256" key="7">
    <source>
        <dbReference type="ARBA" id="ARBA00023229"/>
    </source>
</evidence>
<dbReference type="AlphaFoldDB" id="A0A2N1PU34"/>
<feature type="binding site" evidence="9">
    <location>
        <position position="212"/>
    </location>
    <ligand>
        <name>1-deoxy-D-xylulose 5-phosphate</name>
        <dbReference type="ChEBI" id="CHEBI:57792"/>
    </ligand>
</feature>
<feature type="binding site" evidence="9">
    <location>
        <position position="217"/>
    </location>
    <ligand>
        <name>1-deoxy-D-xylulose 5-phosphate</name>
        <dbReference type="ChEBI" id="CHEBI:57792"/>
    </ligand>
</feature>
<evidence type="ECO:0000313" key="13">
    <source>
        <dbReference type="EMBL" id="PKK91816.1"/>
    </source>
</evidence>
<dbReference type="EMBL" id="PGXC01000002">
    <property type="protein sequence ID" value="PKK91816.1"/>
    <property type="molecule type" value="Genomic_DNA"/>
</dbReference>
<dbReference type="SUPFAM" id="SSF55347">
    <property type="entry name" value="Glyceraldehyde-3-phosphate dehydrogenase-like, C-terminal domain"/>
    <property type="match status" value="1"/>
</dbReference>
<protein>
    <recommendedName>
        <fullName evidence="9">1-deoxy-D-xylulose 5-phosphate reductoisomerase</fullName>
        <shortName evidence="9">DXP reductoisomerase</shortName>
        <ecNumber evidence="9">1.1.1.267</ecNumber>
    </recommendedName>
    <alternativeName>
        <fullName evidence="9">1-deoxyxylulose-5-phosphate reductoisomerase</fullName>
    </alternativeName>
    <alternativeName>
        <fullName evidence="9">2-C-methyl-D-erythritol 4-phosphate synthase</fullName>
    </alternativeName>
</protein>
<evidence type="ECO:0000313" key="14">
    <source>
        <dbReference type="Proteomes" id="UP000233256"/>
    </source>
</evidence>
<dbReference type="Pfam" id="PF02670">
    <property type="entry name" value="DXP_reductoisom"/>
    <property type="match status" value="1"/>
</dbReference>
<accession>A0A2N1PU34</accession>
<evidence type="ECO:0000256" key="4">
    <source>
        <dbReference type="ARBA" id="ARBA00022857"/>
    </source>
</evidence>
<dbReference type="Gene3D" id="3.40.50.720">
    <property type="entry name" value="NAD(P)-binding Rossmann-like Domain"/>
    <property type="match status" value="1"/>
</dbReference>
<dbReference type="InterPro" id="IPR036291">
    <property type="entry name" value="NAD(P)-bd_dom_sf"/>
</dbReference>
<dbReference type="Proteomes" id="UP000233256">
    <property type="component" value="Unassembled WGS sequence"/>
</dbReference>
<feature type="domain" description="DXP reductoisomerase C-terminal" evidence="12">
    <location>
        <begin position="261"/>
        <end position="380"/>
    </location>
</feature>
<dbReference type="GO" id="GO:0030145">
    <property type="term" value="F:manganese ion binding"/>
    <property type="evidence" value="ECO:0007669"/>
    <property type="project" value="TreeGrafter"/>
</dbReference>
<feature type="binding site" evidence="9">
    <location>
        <position position="176"/>
    </location>
    <ligand>
        <name>1-deoxy-D-xylulose 5-phosphate</name>
        <dbReference type="ChEBI" id="CHEBI:57792"/>
    </ligand>
</feature>
<feature type="domain" description="1-deoxy-D-xylulose 5-phosphate reductoisomerase C-terminal" evidence="11">
    <location>
        <begin position="146"/>
        <end position="229"/>
    </location>
</feature>
<proteinExistence type="inferred from homology"/>
<evidence type="ECO:0000256" key="2">
    <source>
        <dbReference type="ARBA" id="ARBA00006825"/>
    </source>
</evidence>
<feature type="binding site" evidence="9">
    <location>
        <position position="124"/>
    </location>
    <ligand>
        <name>NADPH</name>
        <dbReference type="ChEBI" id="CHEBI:57783"/>
    </ligand>
</feature>
<dbReference type="HAMAP" id="MF_00183">
    <property type="entry name" value="DXP_reductoisom"/>
    <property type="match status" value="1"/>
</dbReference>
<keyword evidence="9" id="KW-0460">Magnesium</keyword>
<evidence type="ECO:0000256" key="9">
    <source>
        <dbReference type="HAMAP-Rule" id="MF_00183"/>
    </source>
</evidence>
<evidence type="ECO:0000256" key="6">
    <source>
        <dbReference type="ARBA" id="ARBA00023211"/>
    </source>
</evidence>
<feature type="binding site" evidence="9">
    <location>
        <position position="125"/>
    </location>
    <ligand>
        <name>1-deoxy-D-xylulose 5-phosphate</name>
        <dbReference type="ChEBI" id="CHEBI:57792"/>
    </ligand>
</feature>
<reference evidence="13 14" key="1">
    <citation type="journal article" date="2017" name="ISME J.">
        <title>Potential for microbial H2 and metal transformations associated with novel bacteria and archaea in deep terrestrial subsurface sediments.</title>
        <authorList>
            <person name="Hernsdorf A.W."/>
            <person name="Amano Y."/>
            <person name="Miyakawa K."/>
            <person name="Ise K."/>
            <person name="Suzuki Y."/>
            <person name="Anantharaman K."/>
            <person name="Probst A."/>
            <person name="Burstein D."/>
            <person name="Thomas B.C."/>
            <person name="Banfield J.F."/>
        </authorList>
    </citation>
    <scope>NUCLEOTIDE SEQUENCE [LARGE SCALE GENOMIC DNA]</scope>
    <source>
        <strain evidence="13">HGW-Wallbacteria-1</strain>
    </source>
</reference>
<name>A0A2N1PU34_9BACT</name>
<dbReference type="SUPFAM" id="SSF51735">
    <property type="entry name" value="NAD(P)-binding Rossmann-fold domains"/>
    <property type="match status" value="1"/>
</dbReference>
<dbReference type="PANTHER" id="PTHR30525:SF0">
    <property type="entry name" value="1-DEOXY-D-XYLULOSE 5-PHOSPHATE REDUCTOISOMERASE, CHLOROPLASTIC"/>
    <property type="match status" value="1"/>
</dbReference>
<keyword evidence="13" id="KW-0413">Isomerase</keyword>
<dbReference type="GO" id="GO:0070402">
    <property type="term" value="F:NADPH binding"/>
    <property type="evidence" value="ECO:0007669"/>
    <property type="project" value="InterPro"/>
</dbReference>
<keyword evidence="7 9" id="KW-0414">Isoprene biosynthesis</keyword>
<dbReference type="InterPro" id="IPR036169">
    <property type="entry name" value="DXPR_C_sf"/>
</dbReference>
<feature type="binding site" evidence="9">
    <location>
        <position position="152"/>
    </location>
    <ligand>
        <name>Mn(2+)</name>
        <dbReference type="ChEBI" id="CHEBI:29035"/>
    </ligand>
</feature>
<dbReference type="NCBIfam" id="TIGR00243">
    <property type="entry name" value="Dxr"/>
    <property type="match status" value="1"/>
</dbReference>
<evidence type="ECO:0000256" key="5">
    <source>
        <dbReference type="ARBA" id="ARBA00023002"/>
    </source>
</evidence>
<dbReference type="GO" id="GO:0030604">
    <property type="term" value="F:1-deoxy-D-xylulose-5-phosphate reductoisomerase activity"/>
    <property type="evidence" value="ECO:0007669"/>
    <property type="project" value="UniProtKB-UniRule"/>
</dbReference>
<comment type="caution">
    <text evidence="9">Lacks conserved residue(s) required for the propagation of feature annotation.</text>
</comment>
<keyword evidence="4 9" id="KW-0521">NADP</keyword>
<evidence type="ECO:0000259" key="11">
    <source>
        <dbReference type="Pfam" id="PF08436"/>
    </source>
</evidence>
<feature type="binding site" evidence="9">
    <location>
        <position position="199"/>
    </location>
    <ligand>
        <name>1-deoxy-D-xylulose 5-phosphate</name>
        <dbReference type="ChEBI" id="CHEBI:57792"/>
    </ligand>
</feature>
<evidence type="ECO:0000256" key="3">
    <source>
        <dbReference type="ARBA" id="ARBA00022723"/>
    </source>
</evidence>
<dbReference type="SUPFAM" id="SSF69055">
    <property type="entry name" value="1-deoxy-D-xylulose-5-phosphate reductoisomerase, C-terminal domain"/>
    <property type="match status" value="1"/>
</dbReference>
<dbReference type="Pfam" id="PF08436">
    <property type="entry name" value="DXP_redisom_C"/>
    <property type="match status" value="1"/>
</dbReference>
<feature type="domain" description="1-deoxy-D-xylulose 5-phosphate reductoisomerase N-terminal" evidence="10">
    <location>
        <begin position="3"/>
        <end position="132"/>
    </location>
</feature>
<feature type="binding site" evidence="9">
    <location>
        <position position="126"/>
    </location>
    <ligand>
        <name>NADPH</name>
        <dbReference type="ChEBI" id="CHEBI:57783"/>
    </ligand>
</feature>
<comment type="cofactor">
    <cofactor evidence="9">
        <name>Mg(2+)</name>
        <dbReference type="ChEBI" id="CHEBI:18420"/>
    </cofactor>
    <cofactor evidence="9">
        <name>Mn(2+)</name>
        <dbReference type="ChEBI" id="CHEBI:29035"/>
    </cofactor>
</comment>
<dbReference type="InterPro" id="IPR013644">
    <property type="entry name" value="DXP_reductoisomerase_C"/>
</dbReference>
<evidence type="ECO:0000256" key="1">
    <source>
        <dbReference type="ARBA" id="ARBA00005094"/>
    </source>
</evidence>
<evidence type="ECO:0000259" key="10">
    <source>
        <dbReference type="Pfam" id="PF02670"/>
    </source>
</evidence>
<evidence type="ECO:0000256" key="8">
    <source>
        <dbReference type="ARBA" id="ARBA00048543"/>
    </source>
</evidence>
<comment type="similarity">
    <text evidence="2 9">Belongs to the DXR family.</text>
</comment>
<organism evidence="13 14">
    <name type="scientific">Candidatus Wallbacteria bacterium HGW-Wallbacteria-1</name>
    <dbReference type="NCBI Taxonomy" id="2013854"/>
    <lineage>
        <taxon>Bacteria</taxon>
        <taxon>Candidatus Walliibacteriota</taxon>
    </lineage>
</organism>
<dbReference type="GO" id="GO:0051484">
    <property type="term" value="P:isopentenyl diphosphate biosynthetic process, methylerythritol 4-phosphate pathway involved in terpenoid biosynthetic process"/>
    <property type="evidence" value="ECO:0007669"/>
    <property type="project" value="UniProtKB-ARBA"/>
</dbReference>
<dbReference type="GO" id="GO:0016853">
    <property type="term" value="F:isomerase activity"/>
    <property type="evidence" value="ECO:0007669"/>
    <property type="project" value="UniProtKB-KW"/>
</dbReference>
<feature type="binding site" evidence="9">
    <location>
        <position position="150"/>
    </location>
    <ligand>
        <name>Mn(2+)</name>
        <dbReference type="ChEBI" id="CHEBI:29035"/>
    </ligand>
</feature>
<dbReference type="InterPro" id="IPR026877">
    <property type="entry name" value="DXPR_C"/>
</dbReference>
<feature type="binding site" evidence="9">
    <location>
        <position position="10"/>
    </location>
    <ligand>
        <name>NADPH</name>
        <dbReference type="ChEBI" id="CHEBI:57783"/>
    </ligand>
</feature>
<dbReference type="FunFam" id="3.40.50.720:FF:000045">
    <property type="entry name" value="1-deoxy-D-xylulose 5-phosphate reductoisomerase"/>
    <property type="match status" value="1"/>
</dbReference>
<feature type="binding site" evidence="9">
    <location>
        <position position="11"/>
    </location>
    <ligand>
        <name>NADPH</name>
        <dbReference type="ChEBI" id="CHEBI:57783"/>
    </ligand>
</feature>
<feature type="binding site" evidence="9">
    <location>
        <position position="9"/>
    </location>
    <ligand>
        <name>NADPH</name>
        <dbReference type="ChEBI" id="CHEBI:57783"/>
    </ligand>
</feature>
<comment type="function">
    <text evidence="9">Catalyzes the NADPH-dependent rearrangement and reduction of 1-deoxy-D-xylulose-5-phosphate (DXP) to 2-C-methyl-D-erythritol 4-phosphate (MEP).</text>
</comment>
<dbReference type="InterPro" id="IPR003821">
    <property type="entry name" value="DXP_reductoisomerase"/>
</dbReference>
<comment type="catalytic activity">
    <reaction evidence="8">
        <text>2-C-methyl-D-erythritol 4-phosphate + NADP(+) = 1-deoxy-D-xylulose 5-phosphate + NADPH + H(+)</text>
        <dbReference type="Rhea" id="RHEA:13717"/>
        <dbReference type="ChEBI" id="CHEBI:15378"/>
        <dbReference type="ChEBI" id="CHEBI:57783"/>
        <dbReference type="ChEBI" id="CHEBI:57792"/>
        <dbReference type="ChEBI" id="CHEBI:58262"/>
        <dbReference type="ChEBI" id="CHEBI:58349"/>
        <dbReference type="EC" id="1.1.1.267"/>
    </reaction>
    <physiologicalReaction direction="right-to-left" evidence="8">
        <dbReference type="Rhea" id="RHEA:13719"/>
    </physiologicalReaction>
</comment>
<feature type="binding site" evidence="9">
    <location>
        <position position="218"/>
    </location>
    <ligand>
        <name>1-deoxy-D-xylulose 5-phosphate</name>
        <dbReference type="ChEBI" id="CHEBI:57792"/>
    </ligand>
</feature>
<keyword evidence="3 9" id="KW-0479">Metal-binding</keyword>
<comment type="caution">
    <text evidence="13">The sequence shown here is derived from an EMBL/GenBank/DDBJ whole genome shotgun (WGS) entry which is preliminary data.</text>
</comment>
<dbReference type="InterPro" id="IPR013512">
    <property type="entry name" value="DXP_reductoisomerase_N"/>
</dbReference>
<feature type="binding site" evidence="9">
    <location>
        <position position="152"/>
    </location>
    <ligand>
        <name>1-deoxy-D-xylulose 5-phosphate</name>
        <dbReference type="ChEBI" id="CHEBI:57792"/>
    </ligand>
</feature>
<dbReference type="PIRSF" id="PIRSF006205">
    <property type="entry name" value="Dxp_reductismrs"/>
    <property type="match status" value="1"/>
</dbReference>
<comment type="pathway">
    <text evidence="1 9">Isoprenoid biosynthesis; isopentenyl diphosphate biosynthesis via DXP pathway; isopentenyl diphosphate from 1-deoxy-D-xylulose 5-phosphate: step 1/6.</text>
</comment>
<dbReference type="NCBIfam" id="NF009114">
    <property type="entry name" value="PRK12464.1"/>
    <property type="match status" value="1"/>
</dbReference>